<dbReference type="KEGG" id="ops:A8A54_20030"/>
<evidence type="ECO:0000259" key="1">
    <source>
        <dbReference type="Pfam" id="PF13657"/>
    </source>
</evidence>
<dbReference type="EMBL" id="NNRM01000044">
    <property type="protein sequence ID" value="OYR22391.1"/>
    <property type="molecule type" value="Genomic_DNA"/>
</dbReference>
<name>A0A1A9FUH7_9HYPH</name>
<comment type="caution">
    <text evidence="2">The sequence shown here is derived from an EMBL/GenBank/DDBJ whole genome shotgun (WGS) entry which is preliminary data.</text>
</comment>
<feature type="domain" description="HipA N-terminal subdomain 1" evidence="1">
    <location>
        <begin position="6"/>
        <end position="76"/>
    </location>
</feature>
<reference evidence="2 3" key="1">
    <citation type="submission" date="2017-07" db="EMBL/GenBank/DDBJ databases">
        <title>Phylogenetic study on the rhizospheric bacterium Ochrobactrum sp. A44.</title>
        <authorList>
            <person name="Krzyzanowska D.M."/>
            <person name="Ossowicki A."/>
            <person name="Rajewska M."/>
            <person name="Maciag T."/>
            <person name="Kaczynski Z."/>
            <person name="Czerwicka M."/>
            <person name="Jafra S."/>
        </authorList>
    </citation>
    <scope>NUCLEOTIDE SEQUENCE [LARGE SCALE GENOMIC DNA]</scope>
    <source>
        <strain evidence="2 3">CCUG 30717</strain>
    </source>
</reference>
<proteinExistence type="predicted"/>
<evidence type="ECO:0000313" key="3">
    <source>
        <dbReference type="Proteomes" id="UP000216188"/>
    </source>
</evidence>
<dbReference type="NCBIfam" id="TIGR03071">
    <property type="entry name" value="couple_hipA"/>
    <property type="match status" value="1"/>
</dbReference>
<protein>
    <submittedName>
        <fullName evidence="2">HipA N-terminal domain protein</fullName>
    </submittedName>
</protein>
<keyword evidence="3" id="KW-1185">Reference proteome</keyword>
<dbReference type="Proteomes" id="UP000216188">
    <property type="component" value="Unassembled WGS sequence"/>
</dbReference>
<organism evidence="2 3">
    <name type="scientific">Brucella pseudogrignonensis</name>
    <dbReference type="NCBI Taxonomy" id="419475"/>
    <lineage>
        <taxon>Bacteria</taxon>
        <taxon>Pseudomonadati</taxon>
        <taxon>Pseudomonadota</taxon>
        <taxon>Alphaproteobacteria</taxon>
        <taxon>Hyphomicrobiales</taxon>
        <taxon>Brucellaceae</taxon>
        <taxon>Brucella/Ochrobactrum group</taxon>
        <taxon>Brucella</taxon>
    </lineage>
</organism>
<dbReference type="InterPro" id="IPR017508">
    <property type="entry name" value="HipA_N1"/>
</dbReference>
<dbReference type="Pfam" id="PF13657">
    <property type="entry name" value="Couple_hipA"/>
    <property type="match status" value="1"/>
</dbReference>
<evidence type="ECO:0000313" key="2">
    <source>
        <dbReference type="EMBL" id="OYR22391.1"/>
    </source>
</evidence>
<accession>A0A1A9FUH7</accession>
<sequence length="105" mass="11933">MTVRVLNVWWDGRIVGLFTQDRHGDIGFAYAGAWFDDEKALPLSASFPKRPERLSRQECRPFFGGLLPEERQRPKIEMVGEDELPLGRDFCAMSIVQPGRHASGD</sequence>
<gene>
    <name evidence="2" type="ORF">CEV34_4223</name>
</gene>
<dbReference type="STRING" id="419475.A8A54_20030"/>
<dbReference type="AlphaFoldDB" id="A0A1A9FUH7"/>